<evidence type="ECO:0000313" key="1">
    <source>
        <dbReference type="EMBL" id="TVU83308.1"/>
    </source>
</evidence>
<gene>
    <name evidence="1" type="ORF">FQN05_07420</name>
</gene>
<reference evidence="1 2" key="1">
    <citation type="submission" date="2019-07" db="EMBL/GenBank/DDBJ databases">
        <title>Draft genome of C. aurimucosum strain 15-4290.</title>
        <authorList>
            <person name="Pacheco L.G.C."/>
            <person name="Aguiar E.R.G.R."/>
            <person name="Navas J."/>
            <person name="Santos C.S."/>
            <person name="Rocha D.J.P.G."/>
        </authorList>
    </citation>
    <scope>NUCLEOTIDE SEQUENCE [LARGE SCALE GENOMIC DNA]</scope>
    <source>
        <strain evidence="1 2">15-4290</strain>
    </source>
</reference>
<dbReference type="AlphaFoldDB" id="A0A558IPG4"/>
<dbReference type="Proteomes" id="UP000320648">
    <property type="component" value="Unassembled WGS sequence"/>
</dbReference>
<name>A0A558IPG4_9CORY</name>
<proteinExistence type="predicted"/>
<dbReference type="RefSeq" id="WP_158381661.1">
    <property type="nucleotide sequence ID" value="NZ_VMTX01000009.1"/>
</dbReference>
<evidence type="ECO:0000313" key="2">
    <source>
        <dbReference type="Proteomes" id="UP000320648"/>
    </source>
</evidence>
<dbReference type="EMBL" id="VMTX01000009">
    <property type="protein sequence ID" value="TVU83308.1"/>
    <property type="molecule type" value="Genomic_DNA"/>
</dbReference>
<accession>A0A558IPG4</accession>
<comment type="caution">
    <text evidence="1">The sequence shown here is derived from an EMBL/GenBank/DDBJ whole genome shotgun (WGS) entry which is preliminary data.</text>
</comment>
<protein>
    <submittedName>
        <fullName evidence="1">Uncharacterized protein</fullName>
    </submittedName>
</protein>
<organism evidence="1 2">
    <name type="scientific">Corynebacterium aurimucosum</name>
    <dbReference type="NCBI Taxonomy" id="169292"/>
    <lineage>
        <taxon>Bacteria</taxon>
        <taxon>Bacillati</taxon>
        <taxon>Actinomycetota</taxon>
        <taxon>Actinomycetes</taxon>
        <taxon>Mycobacteriales</taxon>
        <taxon>Corynebacteriaceae</taxon>
        <taxon>Corynebacterium</taxon>
    </lineage>
</organism>
<sequence>MDDALLDRLARSLVKLENLGAKLDDLLFPRQAPPDTAGPGGRPGPKPPLVVSIVDLKVDTEACLHFWATELAASSDVGHPSSKSIVALAAWTRSKLADLEAMPWAEQAALEIIDKAWLVEQTVAPAEDTPIEPPAEGTTRVIASWLQKLGHPLSRTSLRHYMESGNLAYTIDDNGHRIVRLDDALRIAKKNSDLGIYQGAHPVL</sequence>